<keyword evidence="1" id="KW-0732">Signal</keyword>
<feature type="chain" id="PRO_5026746341" description="DUF3575 domain-containing protein" evidence="1">
    <location>
        <begin position="22"/>
        <end position="269"/>
    </location>
</feature>
<sequence length="269" mass="30490">MIRTFLYFLSISLLLAITTQAQVKDSIRIKPLADSIAHKRDTTAHKLATKPLPAKSKDSLLYTTSGGLRIGLDISRFVLKAFQPYRTDITVQADAQINKRLYGAIELGYNKTSHSDTNYTYKGNGQYVTVGVDYDFLKKRDPEEKNMVYGGIRYGFAHNTYEAPVYKLHSDYWSSTIPGSYPQTSMTAHWIELVFGLRVEVLKNFFLGWGVREKIMVSNSASDAFQPIVIPGFGSGGKRSQFDVTYSVSYYIPLYKVKIHVPREKPKKE</sequence>
<dbReference type="AlphaFoldDB" id="A0A6N8JKE4"/>
<protein>
    <recommendedName>
        <fullName evidence="4">DUF3575 domain-containing protein</fullName>
    </recommendedName>
</protein>
<evidence type="ECO:0000256" key="1">
    <source>
        <dbReference type="SAM" id="SignalP"/>
    </source>
</evidence>
<dbReference type="Pfam" id="PF19515">
    <property type="entry name" value="DUF6048"/>
    <property type="match status" value="1"/>
</dbReference>
<evidence type="ECO:0000313" key="2">
    <source>
        <dbReference type="EMBL" id="MVT44921.1"/>
    </source>
</evidence>
<reference evidence="2 3" key="1">
    <citation type="submission" date="2019-12" db="EMBL/GenBank/DDBJ databases">
        <title>The draft genomic sequence of strain Chitinophaga oryziterrae JCM 16595.</title>
        <authorList>
            <person name="Zhang X."/>
        </authorList>
    </citation>
    <scope>NUCLEOTIDE SEQUENCE [LARGE SCALE GENOMIC DNA]</scope>
    <source>
        <strain evidence="2 3">JCM 16595</strain>
    </source>
</reference>
<dbReference type="Proteomes" id="UP000468388">
    <property type="component" value="Unassembled WGS sequence"/>
</dbReference>
<dbReference type="OrthoDB" id="1199048at2"/>
<keyword evidence="3" id="KW-1185">Reference proteome</keyword>
<proteinExistence type="predicted"/>
<comment type="caution">
    <text evidence="2">The sequence shown here is derived from an EMBL/GenBank/DDBJ whole genome shotgun (WGS) entry which is preliminary data.</text>
</comment>
<evidence type="ECO:0008006" key="4">
    <source>
        <dbReference type="Google" id="ProtNLM"/>
    </source>
</evidence>
<organism evidence="2 3">
    <name type="scientific">Chitinophaga oryziterrae</name>
    <dbReference type="NCBI Taxonomy" id="1031224"/>
    <lineage>
        <taxon>Bacteria</taxon>
        <taxon>Pseudomonadati</taxon>
        <taxon>Bacteroidota</taxon>
        <taxon>Chitinophagia</taxon>
        <taxon>Chitinophagales</taxon>
        <taxon>Chitinophagaceae</taxon>
        <taxon>Chitinophaga</taxon>
    </lineage>
</organism>
<evidence type="ECO:0000313" key="3">
    <source>
        <dbReference type="Proteomes" id="UP000468388"/>
    </source>
</evidence>
<accession>A0A6N8JKE4</accession>
<dbReference type="EMBL" id="WRXO01000014">
    <property type="protein sequence ID" value="MVT44921.1"/>
    <property type="molecule type" value="Genomic_DNA"/>
</dbReference>
<dbReference type="InterPro" id="IPR046111">
    <property type="entry name" value="DUF6048"/>
</dbReference>
<feature type="signal peptide" evidence="1">
    <location>
        <begin position="1"/>
        <end position="21"/>
    </location>
</feature>
<name>A0A6N8JKE4_9BACT</name>
<gene>
    <name evidence="2" type="ORF">GO495_30305</name>
</gene>
<dbReference type="RefSeq" id="WP_157303710.1">
    <property type="nucleotide sequence ID" value="NZ_BAAAZB010000028.1"/>
</dbReference>